<feature type="region of interest" description="Disordered" evidence="1">
    <location>
        <begin position="1"/>
        <end position="49"/>
    </location>
</feature>
<evidence type="ECO:0000313" key="3">
    <source>
        <dbReference type="Proteomes" id="UP000189835"/>
    </source>
</evidence>
<name>A0A1V4BQ98_MICAE</name>
<sequence length="68" mass="7868">MQRISRGSTSCLTHQETEKDPPLCSSKPLPFASLFPDQRPTPNPTNKLFQQPLDTFREKIFLHRESLK</sequence>
<protein>
    <submittedName>
        <fullName evidence="2">Uncharacterized protein</fullName>
    </submittedName>
</protein>
<comment type="caution">
    <text evidence="2">The sequence shown here is derived from an EMBL/GenBank/DDBJ whole genome shotgun (WGS) entry which is preliminary data.</text>
</comment>
<accession>A0A1V4BQ98</accession>
<proteinExistence type="predicted"/>
<evidence type="ECO:0000256" key="1">
    <source>
        <dbReference type="SAM" id="MobiDB-lite"/>
    </source>
</evidence>
<dbReference type="EMBL" id="MVGR01000005">
    <property type="protein sequence ID" value="OPF16138.1"/>
    <property type="molecule type" value="Genomic_DNA"/>
</dbReference>
<organism evidence="2 3">
    <name type="scientific">Microcystis aeruginosa KW</name>
    <dbReference type="NCBI Taxonomy" id="1960155"/>
    <lineage>
        <taxon>Bacteria</taxon>
        <taxon>Bacillati</taxon>
        <taxon>Cyanobacteriota</taxon>
        <taxon>Cyanophyceae</taxon>
        <taxon>Oscillatoriophycideae</taxon>
        <taxon>Chroococcales</taxon>
        <taxon>Microcystaceae</taxon>
        <taxon>Microcystis</taxon>
    </lineage>
</organism>
<dbReference type="Proteomes" id="UP000189835">
    <property type="component" value="Unassembled WGS sequence"/>
</dbReference>
<evidence type="ECO:0000313" key="2">
    <source>
        <dbReference type="EMBL" id="OPF16138.1"/>
    </source>
</evidence>
<gene>
    <name evidence="2" type="ORF">B1L04_21815</name>
</gene>
<feature type="compositionally biased region" description="Polar residues" evidence="1">
    <location>
        <begin position="1"/>
        <end position="14"/>
    </location>
</feature>
<dbReference type="AlphaFoldDB" id="A0A1V4BQ98"/>
<reference evidence="2 3" key="1">
    <citation type="submission" date="2017-02" db="EMBL/GenBank/DDBJ databases">
        <title>Genome sequence of Microcystis aeruginosa KW.</title>
        <authorList>
            <person name="Oh H.-M."/>
            <person name="Ahn C.-Y."/>
            <person name="Jeong H."/>
            <person name="Srivastava A."/>
            <person name="Lee H.-G."/>
            <person name="Kang S.-R."/>
        </authorList>
    </citation>
    <scope>NUCLEOTIDE SEQUENCE [LARGE SCALE GENOMIC DNA]</scope>
    <source>
        <strain evidence="2 3">KW</strain>
    </source>
</reference>